<keyword evidence="2" id="KW-1185">Reference proteome</keyword>
<dbReference type="Proteomes" id="UP001438292">
    <property type="component" value="Unassembled WGS sequence"/>
</dbReference>
<accession>A0ABV0GZ85</accession>
<evidence type="ECO:0000313" key="2">
    <source>
        <dbReference type="Proteomes" id="UP001438292"/>
    </source>
</evidence>
<protein>
    <submittedName>
        <fullName evidence="1">DUF2971 domain-containing protein</fullName>
    </submittedName>
</protein>
<dbReference type="Pfam" id="PF11185">
    <property type="entry name" value="DUF2971"/>
    <property type="match status" value="1"/>
</dbReference>
<reference evidence="1 2" key="1">
    <citation type="submission" date="2024-05" db="EMBL/GenBank/DDBJ databases">
        <authorList>
            <person name="De Oliveira J.P."/>
            <person name="Noriler S.A."/>
            <person name="De Oliveira A.G."/>
            <person name="Sipoli D.S."/>
        </authorList>
    </citation>
    <scope>NUCLEOTIDE SEQUENCE [LARGE SCALE GENOMIC DNA]</scope>
    <source>
        <strain evidence="1 2">LABIM186</strain>
    </source>
</reference>
<proteinExistence type="predicted"/>
<comment type="caution">
    <text evidence="1">The sequence shown here is derived from an EMBL/GenBank/DDBJ whole genome shotgun (WGS) entry which is preliminary data.</text>
</comment>
<dbReference type="RefSeq" id="WP_346196317.1">
    <property type="nucleotide sequence ID" value="NZ_JBDJHV010000065.1"/>
</dbReference>
<dbReference type="EMBL" id="JBDQQU010000001">
    <property type="protein sequence ID" value="MEO3953013.1"/>
    <property type="molecule type" value="Genomic_DNA"/>
</dbReference>
<sequence length="162" mass="18832">MWRIYSPNHLGVRISTSTKLLRQQVASVAKERGYTLRMESVRYEGQHKINKEFAALRDDLQQHFEVGRAMDALFLKREAFDHEAEFRVLLHAPEANRKTVREGIKIPINPHRLIDSVLLDPRAPPELVAAFTYYLQQKIGFKKRVARSVLYKSTNPYIVEGE</sequence>
<gene>
    <name evidence="1" type="ORF">ABH309_00975</name>
</gene>
<dbReference type="InterPro" id="IPR021352">
    <property type="entry name" value="DUF2971"/>
</dbReference>
<name>A0ABV0GZ85_9NEIS</name>
<organism evidence="1 2">
    <name type="scientific">Chromobacterium piscinae</name>
    <dbReference type="NCBI Taxonomy" id="686831"/>
    <lineage>
        <taxon>Bacteria</taxon>
        <taxon>Pseudomonadati</taxon>
        <taxon>Pseudomonadota</taxon>
        <taxon>Betaproteobacteria</taxon>
        <taxon>Neisseriales</taxon>
        <taxon>Chromobacteriaceae</taxon>
        <taxon>Chromobacterium</taxon>
    </lineage>
</organism>
<evidence type="ECO:0000313" key="1">
    <source>
        <dbReference type="EMBL" id="MEO3953013.1"/>
    </source>
</evidence>